<sequence>MFLIQAIIRPEKMAEVTDALAEADIQALTKVPVIGRGRQSGLKVGDICYKELPKEMIMTVVEDYMKDDAVQTIIKTARVGEGNRGDGRVFVIPVAESYNIRTGEQDDE</sequence>
<evidence type="ECO:0000256" key="1">
    <source>
        <dbReference type="ARBA" id="ARBA00002440"/>
    </source>
</evidence>
<evidence type="ECO:0000256" key="4">
    <source>
        <dbReference type="ARBA" id="ARBA00023231"/>
    </source>
</evidence>
<dbReference type="PRINTS" id="PR00340">
    <property type="entry name" value="PIIGLNB"/>
</dbReference>
<name>A0A1C3JII7_9VIBR</name>
<proteinExistence type="predicted"/>
<dbReference type="PROSITE" id="PS51343">
    <property type="entry name" value="PII_GLNB_DOM"/>
    <property type="match status" value="1"/>
</dbReference>
<dbReference type="GO" id="GO:0005524">
    <property type="term" value="F:ATP binding"/>
    <property type="evidence" value="ECO:0007669"/>
    <property type="project" value="TreeGrafter"/>
</dbReference>
<keyword evidence="4" id="KW-0535">Nitrogen fixation</keyword>
<dbReference type="AlphaFoldDB" id="A0A1C3JII7"/>
<evidence type="ECO:0000256" key="3">
    <source>
        <dbReference type="ARBA" id="ARBA00023163"/>
    </source>
</evidence>
<dbReference type="Proteomes" id="UP000092819">
    <property type="component" value="Unassembled WGS sequence"/>
</dbReference>
<dbReference type="SMART" id="SM00938">
    <property type="entry name" value="P-II"/>
    <property type="match status" value="1"/>
</dbReference>
<evidence type="ECO:0000313" key="5">
    <source>
        <dbReference type="EMBL" id="SBT15000.1"/>
    </source>
</evidence>
<accession>A0A1C3JII7</accession>
<dbReference type="SUPFAM" id="SSF54913">
    <property type="entry name" value="GlnB-like"/>
    <property type="match status" value="1"/>
</dbReference>
<reference evidence="6" key="1">
    <citation type="submission" date="2016-06" db="EMBL/GenBank/DDBJ databases">
        <authorList>
            <person name="Rodrigo-Torres L."/>
            <person name="Arahal D.R."/>
        </authorList>
    </citation>
    <scope>NUCLEOTIDE SEQUENCE [LARGE SCALE GENOMIC DNA]</scope>
    <source>
        <strain evidence="6">CECT 7224</strain>
    </source>
</reference>
<dbReference type="Gene3D" id="3.30.70.120">
    <property type="match status" value="1"/>
</dbReference>
<dbReference type="PANTHER" id="PTHR30115:SF13">
    <property type="entry name" value="PII-LIKE PROTEIN GLNBI"/>
    <property type="match status" value="1"/>
</dbReference>
<dbReference type="EMBL" id="FLQZ01000100">
    <property type="protein sequence ID" value="SBT15000.1"/>
    <property type="molecule type" value="Genomic_DNA"/>
</dbReference>
<dbReference type="InterPro" id="IPR015867">
    <property type="entry name" value="N-reg_PII/ATP_PRibTrfase_C"/>
</dbReference>
<evidence type="ECO:0000256" key="2">
    <source>
        <dbReference type="ARBA" id="ARBA00023015"/>
    </source>
</evidence>
<dbReference type="GO" id="GO:0030234">
    <property type="term" value="F:enzyme regulator activity"/>
    <property type="evidence" value="ECO:0007669"/>
    <property type="project" value="InterPro"/>
</dbReference>
<protein>
    <submittedName>
        <fullName evidence="5">Nitrogen regulatory protein P-II</fullName>
    </submittedName>
</protein>
<gene>
    <name evidence="5" type="primary">glnB_3</name>
    <name evidence="5" type="ORF">VCE7224_03783</name>
</gene>
<evidence type="ECO:0000313" key="6">
    <source>
        <dbReference type="Proteomes" id="UP000092819"/>
    </source>
</evidence>
<dbReference type="GO" id="GO:0006808">
    <property type="term" value="P:regulation of nitrogen utilization"/>
    <property type="evidence" value="ECO:0007669"/>
    <property type="project" value="InterPro"/>
</dbReference>
<dbReference type="InterPro" id="IPR011322">
    <property type="entry name" value="N-reg_PII-like_a/b"/>
</dbReference>
<dbReference type="Pfam" id="PF00543">
    <property type="entry name" value="P-II"/>
    <property type="match status" value="1"/>
</dbReference>
<comment type="function">
    <text evidence="1">Could be involved in the regulation of nitrogen fixation.</text>
</comment>
<dbReference type="PANTHER" id="PTHR30115">
    <property type="entry name" value="NITROGEN REGULATORY PROTEIN P-II"/>
    <property type="match status" value="1"/>
</dbReference>
<keyword evidence="6" id="KW-1185">Reference proteome</keyword>
<organism evidence="5 6">
    <name type="scientific">Vibrio celticus</name>
    <dbReference type="NCBI Taxonomy" id="446372"/>
    <lineage>
        <taxon>Bacteria</taxon>
        <taxon>Pseudomonadati</taxon>
        <taxon>Pseudomonadota</taxon>
        <taxon>Gammaproteobacteria</taxon>
        <taxon>Vibrionales</taxon>
        <taxon>Vibrionaceae</taxon>
        <taxon>Vibrio</taxon>
    </lineage>
</organism>
<keyword evidence="3" id="KW-0804">Transcription</keyword>
<dbReference type="GO" id="GO:0005829">
    <property type="term" value="C:cytosol"/>
    <property type="evidence" value="ECO:0007669"/>
    <property type="project" value="TreeGrafter"/>
</dbReference>
<keyword evidence="2" id="KW-0805">Transcription regulation</keyword>
<dbReference type="InterPro" id="IPR002187">
    <property type="entry name" value="N-reg_PII"/>
</dbReference>